<feature type="compositionally biased region" description="Low complexity" evidence="8">
    <location>
        <begin position="366"/>
        <end position="378"/>
    </location>
</feature>
<dbReference type="GO" id="GO:0005634">
    <property type="term" value="C:nucleus"/>
    <property type="evidence" value="ECO:0007669"/>
    <property type="project" value="TreeGrafter"/>
</dbReference>
<evidence type="ECO:0000256" key="7">
    <source>
        <dbReference type="PROSITE-ProRule" id="PRU10141"/>
    </source>
</evidence>
<evidence type="ECO:0000256" key="2">
    <source>
        <dbReference type="ARBA" id="ARBA00022679"/>
    </source>
</evidence>
<organism evidence="10 11">
    <name type="scientific">Nannochloropsis salina CCMP1776</name>
    <dbReference type="NCBI Taxonomy" id="1027361"/>
    <lineage>
        <taxon>Eukaryota</taxon>
        <taxon>Sar</taxon>
        <taxon>Stramenopiles</taxon>
        <taxon>Ochrophyta</taxon>
        <taxon>Eustigmatophyceae</taxon>
        <taxon>Eustigmatales</taxon>
        <taxon>Monodopsidaceae</taxon>
        <taxon>Microchloropsis</taxon>
        <taxon>Microchloropsis salina</taxon>
    </lineage>
</organism>
<feature type="compositionally biased region" description="Polar residues" evidence="8">
    <location>
        <begin position="473"/>
        <end position="483"/>
    </location>
</feature>
<dbReference type="CDD" id="cd14099">
    <property type="entry name" value="STKc_PLK"/>
    <property type="match status" value="1"/>
</dbReference>
<dbReference type="PROSITE" id="PS00108">
    <property type="entry name" value="PROTEIN_KINASE_ST"/>
    <property type="match status" value="1"/>
</dbReference>
<evidence type="ECO:0000313" key="10">
    <source>
        <dbReference type="EMBL" id="TFJ82694.1"/>
    </source>
</evidence>
<dbReference type="GO" id="GO:0005524">
    <property type="term" value="F:ATP binding"/>
    <property type="evidence" value="ECO:0007669"/>
    <property type="project" value="UniProtKB-UniRule"/>
</dbReference>
<keyword evidence="3" id="KW-0677">Repeat</keyword>
<dbReference type="Gene3D" id="1.10.510.10">
    <property type="entry name" value="Transferase(Phosphotransferase) domain 1"/>
    <property type="match status" value="1"/>
</dbReference>
<evidence type="ECO:0000256" key="3">
    <source>
        <dbReference type="ARBA" id="ARBA00022737"/>
    </source>
</evidence>
<comment type="caution">
    <text evidence="10">The sequence shown here is derived from an EMBL/GenBank/DDBJ whole genome shotgun (WGS) entry which is preliminary data.</text>
</comment>
<dbReference type="EMBL" id="SDOX01000096">
    <property type="protein sequence ID" value="TFJ82694.1"/>
    <property type="molecule type" value="Genomic_DNA"/>
</dbReference>
<evidence type="ECO:0000256" key="6">
    <source>
        <dbReference type="ARBA" id="ARBA00022840"/>
    </source>
</evidence>
<feature type="region of interest" description="Disordered" evidence="8">
    <location>
        <begin position="344"/>
        <end position="379"/>
    </location>
</feature>
<protein>
    <recommendedName>
        <fullName evidence="9">Protein kinase domain-containing protein</fullName>
    </recommendedName>
</protein>
<dbReference type="SUPFAM" id="SSF56112">
    <property type="entry name" value="Protein kinase-like (PK-like)"/>
    <property type="match status" value="1"/>
</dbReference>
<dbReference type="InterPro" id="IPR011009">
    <property type="entry name" value="Kinase-like_dom_sf"/>
</dbReference>
<dbReference type="Pfam" id="PF00069">
    <property type="entry name" value="Pkinase"/>
    <property type="match status" value="1"/>
</dbReference>
<keyword evidence="6 7" id="KW-0067">ATP-binding</keyword>
<feature type="compositionally biased region" description="Polar residues" evidence="8">
    <location>
        <begin position="584"/>
        <end position="619"/>
    </location>
</feature>
<keyword evidence="2" id="KW-0808">Transferase</keyword>
<feature type="domain" description="Protein kinase" evidence="9">
    <location>
        <begin position="76"/>
        <end position="332"/>
    </location>
</feature>
<dbReference type="FunFam" id="1.10.510.10:FF:000571">
    <property type="entry name" value="Maternal embryonic leucine zipper kinase"/>
    <property type="match status" value="1"/>
</dbReference>
<feature type="compositionally biased region" description="Low complexity" evidence="8">
    <location>
        <begin position="1"/>
        <end position="17"/>
    </location>
</feature>
<name>A0A4D9CVS7_9STRA</name>
<feature type="compositionally biased region" description="Low complexity" evidence="8">
    <location>
        <begin position="500"/>
        <end position="532"/>
    </location>
</feature>
<dbReference type="SMART" id="SM00220">
    <property type="entry name" value="S_TKc"/>
    <property type="match status" value="1"/>
</dbReference>
<feature type="compositionally biased region" description="Basic and acidic residues" evidence="8">
    <location>
        <begin position="570"/>
        <end position="583"/>
    </location>
</feature>
<dbReference type="PROSITE" id="PS00107">
    <property type="entry name" value="PROTEIN_KINASE_ATP"/>
    <property type="match status" value="1"/>
</dbReference>
<keyword evidence="4 7" id="KW-0547">Nucleotide-binding</keyword>
<feature type="compositionally biased region" description="Pro residues" evidence="8">
    <location>
        <begin position="642"/>
        <end position="651"/>
    </location>
</feature>
<dbReference type="PANTHER" id="PTHR24345">
    <property type="entry name" value="SERINE/THREONINE-PROTEIN KINASE PLK"/>
    <property type="match status" value="1"/>
</dbReference>
<evidence type="ECO:0000256" key="1">
    <source>
        <dbReference type="ARBA" id="ARBA00022527"/>
    </source>
</evidence>
<dbReference type="PANTHER" id="PTHR24345:SF0">
    <property type="entry name" value="CELL CYCLE SERINE_THREONINE-PROTEIN KINASE CDC5_MSD2"/>
    <property type="match status" value="1"/>
</dbReference>
<dbReference type="PROSITE" id="PS50011">
    <property type="entry name" value="PROTEIN_KINASE_DOM"/>
    <property type="match status" value="1"/>
</dbReference>
<feature type="region of interest" description="Disordered" evidence="8">
    <location>
        <begin position="1"/>
        <end position="53"/>
    </location>
</feature>
<evidence type="ECO:0000313" key="11">
    <source>
        <dbReference type="Proteomes" id="UP000355283"/>
    </source>
</evidence>
<dbReference type="FunFam" id="3.30.200.20:FF:000091">
    <property type="entry name" value="Serine/threonine-protein kinase PLK"/>
    <property type="match status" value="1"/>
</dbReference>
<dbReference type="InterPro" id="IPR017441">
    <property type="entry name" value="Protein_kinase_ATP_BS"/>
</dbReference>
<proteinExistence type="predicted"/>
<feature type="binding site" evidence="7">
    <location>
        <position position="109"/>
    </location>
    <ligand>
        <name>ATP</name>
        <dbReference type="ChEBI" id="CHEBI:30616"/>
    </ligand>
</feature>
<accession>A0A4D9CVS7</accession>
<dbReference type="GO" id="GO:0004674">
    <property type="term" value="F:protein serine/threonine kinase activity"/>
    <property type="evidence" value="ECO:0007669"/>
    <property type="project" value="UniProtKB-KW"/>
</dbReference>
<keyword evidence="11" id="KW-1185">Reference proteome</keyword>
<feature type="compositionally biased region" description="Basic and acidic residues" evidence="8">
    <location>
        <begin position="396"/>
        <end position="417"/>
    </location>
</feature>
<dbReference type="AlphaFoldDB" id="A0A4D9CVS7"/>
<dbReference type="Gene3D" id="3.30.200.20">
    <property type="entry name" value="Phosphorylase Kinase, domain 1"/>
    <property type="match status" value="1"/>
</dbReference>
<reference evidence="10 11" key="1">
    <citation type="submission" date="2019-01" db="EMBL/GenBank/DDBJ databases">
        <title>Nuclear Genome Assembly of the Microalgal Biofuel strain Nannochloropsis salina CCMP1776.</title>
        <authorList>
            <person name="Hovde B."/>
        </authorList>
    </citation>
    <scope>NUCLEOTIDE SEQUENCE [LARGE SCALE GENOMIC DNA]</scope>
    <source>
        <strain evidence="10 11">CCMP1776</strain>
    </source>
</reference>
<feature type="region of interest" description="Disordered" evidence="8">
    <location>
        <begin position="391"/>
        <end position="675"/>
    </location>
</feature>
<feature type="compositionally biased region" description="Low complexity" evidence="8">
    <location>
        <begin position="27"/>
        <end position="36"/>
    </location>
</feature>
<dbReference type="OrthoDB" id="408964at2759"/>
<keyword evidence="1" id="KW-0723">Serine/threonine-protein kinase</keyword>
<keyword evidence="5" id="KW-0418">Kinase</keyword>
<dbReference type="InterPro" id="IPR008271">
    <property type="entry name" value="Ser/Thr_kinase_AS"/>
</dbReference>
<evidence type="ECO:0000256" key="5">
    <source>
        <dbReference type="ARBA" id="ARBA00022777"/>
    </source>
</evidence>
<evidence type="ECO:0000259" key="9">
    <source>
        <dbReference type="PROSITE" id="PS50011"/>
    </source>
</evidence>
<feature type="compositionally biased region" description="Low complexity" evidence="8">
    <location>
        <begin position="552"/>
        <end position="569"/>
    </location>
</feature>
<evidence type="ECO:0000256" key="4">
    <source>
        <dbReference type="ARBA" id="ARBA00022741"/>
    </source>
</evidence>
<evidence type="ECO:0000256" key="8">
    <source>
        <dbReference type="SAM" id="MobiDB-lite"/>
    </source>
</evidence>
<gene>
    <name evidence="10" type="ORF">NSK_006118</name>
</gene>
<dbReference type="Proteomes" id="UP000355283">
    <property type="component" value="Unassembled WGS sequence"/>
</dbReference>
<dbReference type="InterPro" id="IPR000719">
    <property type="entry name" value="Prot_kinase_dom"/>
</dbReference>
<sequence length="675" mass="73163">MPAAMVASAAPPAASSSRGIHFAHLPSTTSSSSSQSDLKPKDACTHPSAPEDGEGEIIVAHIQDPSSEDGMVTKRFLKGKLLGKGGFAKCYGATCLETRTEYALKIVVKASLAKSKARHKQLQTEIRIHRTLDHEHIVKFHHFFEDKHHAYILLELCHNHSMSDLIRRRKRLTEGEVQYYLLQLLEALRHLHAKGVIHRDLKLGNLFLDKHMRIKVGDLGLAAKLLSRADRKKTMCGTPNYIAPEILECSTGHSFQVDIWSLGVIAYTLLIGRPPFECKDVKSTYQRILANRYNFPDAIPISDAAKDLIRSMLQSQPENRPSLEALGRMTFLAQVKDFVPATLPPSSLHAPPPRGTDWLALAPARPTSTSSPSSPITSLARKLQATTLLETARAGGRKEGREGWREGGREGGSKYSEHIPVYQDTVVGAEERGEKEEEEDATEVQEKENRPPQIVSAKKAPSRPPGYLPPRQALSSRNLNVLYSTSTSHSKSLTKRRHLPPSSSSSSSSSSSASSSASSSSASFLPVSSSLSTGTRSLKPGTRARPAIYFDASPSSSSSSTSASLPSSSRPDRPNLHPRDHHPSSLTPSASAPGGTRSSKPSMSSTNITRSTRTFPPTTESDHTQPLPRPSRLIKKKKAPSCSPPPSPPPSAEAGASSDLGRRTGEAGEGEDNFE</sequence>